<dbReference type="GO" id="GO:0022625">
    <property type="term" value="C:cytosolic large ribosomal subunit"/>
    <property type="evidence" value="ECO:0007669"/>
    <property type="project" value="TreeGrafter"/>
</dbReference>
<evidence type="ECO:0000259" key="7">
    <source>
        <dbReference type="Pfam" id="PF00189"/>
    </source>
</evidence>
<reference evidence="8" key="1">
    <citation type="submission" date="2022-08" db="EMBL/GenBank/DDBJ databases">
        <authorList>
            <person name="Kallberg Y."/>
            <person name="Tangrot J."/>
            <person name="Rosling A."/>
        </authorList>
    </citation>
    <scope>NUCLEOTIDE SEQUENCE</scope>
    <source>
        <strain evidence="8">Wild A</strain>
    </source>
</reference>
<dbReference type="Gene3D" id="3.30.300.20">
    <property type="match status" value="1"/>
</dbReference>
<evidence type="ECO:0000256" key="5">
    <source>
        <dbReference type="RuleBase" id="RU003624"/>
    </source>
</evidence>
<dbReference type="SUPFAM" id="SSF54843">
    <property type="entry name" value="Ribosomal protein L22"/>
    <property type="match status" value="1"/>
</dbReference>
<dbReference type="SUPFAM" id="SSF54814">
    <property type="entry name" value="Prokaryotic type KH domain (KH-domain type II)"/>
    <property type="match status" value="1"/>
</dbReference>
<dbReference type="PANTHER" id="PTHR13501:SF8">
    <property type="entry name" value="LARGE RIBOSOMAL SUBUNIT PROTEIN UL22M"/>
    <property type="match status" value="1"/>
</dbReference>
<dbReference type="InterPro" id="IPR001063">
    <property type="entry name" value="Ribosomal_uL22"/>
</dbReference>
<dbReference type="EMBL" id="CAMKVN010006459">
    <property type="protein sequence ID" value="CAI2190307.1"/>
    <property type="molecule type" value="Genomic_DNA"/>
</dbReference>
<dbReference type="InterPro" id="IPR036394">
    <property type="entry name" value="Ribosomal_uL22_sf"/>
</dbReference>
<dbReference type="OrthoDB" id="1840754at2759"/>
<comment type="caution">
    <text evidence="8">The sequence shown here is derived from an EMBL/GenBank/DDBJ whole genome shotgun (WGS) entry which is preliminary data.</text>
</comment>
<dbReference type="InterPro" id="IPR001351">
    <property type="entry name" value="Ribosomal_uS3_C"/>
</dbReference>
<evidence type="ECO:0000256" key="6">
    <source>
        <dbReference type="RuleBase" id="RU004005"/>
    </source>
</evidence>
<evidence type="ECO:0000256" key="2">
    <source>
        <dbReference type="ARBA" id="ARBA00010761"/>
    </source>
</evidence>
<evidence type="ECO:0000313" key="9">
    <source>
        <dbReference type="Proteomes" id="UP001153678"/>
    </source>
</evidence>
<evidence type="ECO:0000256" key="1">
    <source>
        <dbReference type="ARBA" id="ARBA00009451"/>
    </source>
</evidence>
<dbReference type="InterPro" id="IPR036419">
    <property type="entry name" value="Ribosomal_S3_C_sf"/>
</dbReference>
<dbReference type="InterPro" id="IPR009019">
    <property type="entry name" value="KH_sf_prok-type"/>
</dbReference>
<evidence type="ECO:0000256" key="3">
    <source>
        <dbReference type="ARBA" id="ARBA00022980"/>
    </source>
</evidence>
<evidence type="ECO:0000313" key="8">
    <source>
        <dbReference type="EMBL" id="CAI2190307.1"/>
    </source>
</evidence>
<feature type="domain" description="Small ribosomal subunit protein uS3 C-terminal" evidence="7">
    <location>
        <begin position="206"/>
        <end position="291"/>
    </location>
</feature>
<dbReference type="SUPFAM" id="SSF54821">
    <property type="entry name" value="Ribosomal protein S3 C-terminal domain"/>
    <property type="match status" value="1"/>
</dbReference>
<name>A0A9W4X2G1_9GLOM</name>
<comment type="similarity">
    <text evidence="2 5">Belongs to the universal ribosomal protein uS3 family.</text>
</comment>
<sequence length="301" mass="33884">MEKNLLANLNLIVRSRNLTISPQKLRPVANLIRKKEVNYSLNTLSFLPHKGARILHKILAGAVKQARQKSAKTSFYINKIQIDQGVIRKKIMIRAKGNADTLRKASSHLFLCLSAQEEPNLLQQDKLIRNYLFTRFPEITQIKIERTEAELIIFAHSLNVGLITGENNDDSGTILAEIAKIIKDEKIITKLYLEAENKIYPSVQAIANDLVQQIQSRVACNLALRNVLIKLGGEVKGFYVLLEGRLDGAENSKPKIVKKGNMPSNSLTKLVEETKSEANTAYGKIGITVKIYREKNKLWQS</sequence>
<accession>A0A9W4X2G1</accession>
<gene>
    <name evidence="8" type="ORF">FWILDA_LOCUS14511</name>
</gene>
<dbReference type="Pfam" id="PF00237">
    <property type="entry name" value="Ribosomal_L22"/>
    <property type="match status" value="1"/>
</dbReference>
<dbReference type="InterPro" id="IPR018280">
    <property type="entry name" value="Ribosomal_uS3_CS"/>
</dbReference>
<dbReference type="Proteomes" id="UP001153678">
    <property type="component" value="Unassembled WGS sequence"/>
</dbReference>
<protein>
    <submittedName>
        <fullName evidence="8">16426_t:CDS:1</fullName>
    </submittedName>
</protein>
<dbReference type="InterPro" id="IPR047867">
    <property type="entry name" value="Ribosomal_uL22_bac/org-type"/>
</dbReference>
<keyword evidence="9" id="KW-1185">Reference proteome</keyword>
<dbReference type="GO" id="GO:0003735">
    <property type="term" value="F:structural constituent of ribosome"/>
    <property type="evidence" value="ECO:0007669"/>
    <property type="project" value="InterPro"/>
</dbReference>
<evidence type="ECO:0000256" key="4">
    <source>
        <dbReference type="ARBA" id="ARBA00023274"/>
    </source>
</evidence>
<dbReference type="Gene3D" id="3.90.470.10">
    <property type="entry name" value="Ribosomal protein L22/L17"/>
    <property type="match status" value="1"/>
</dbReference>
<proteinExistence type="inferred from homology"/>
<dbReference type="GO" id="GO:0003723">
    <property type="term" value="F:RNA binding"/>
    <property type="evidence" value="ECO:0007669"/>
    <property type="project" value="InterPro"/>
</dbReference>
<dbReference type="GO" id="GO:0006412">
    <property type="term" value="P:translation"/>
    <property type="evidence" value="ECO:0007669"/>
    <property type="project" value="InterPro"/>
</dbReference>
<dbReference type="InterPro" id="IPR015946">
    <property type="entry name" value="KH_dom-like_a/b"/>
</dbReference>
<dbReference type="Pfam" id="PF00189">
    <property type="entry name" value="Ribosomal_S3_C"/>
    <property type="match status" value="1"/>
</dbReference>
<organism evidence="8 9">
    <name type="scientific">Funneliformis geosporum</name>
    <dbReference type="NCBI Taxonomy" id="1117311"/>
    <lineage>
        <taxon>Eukaryota</taxon>
        <taxon>Fungi</taxon>
        <taxon>Fungi incertae sedis</taxon>
        <taxon>Mucoromycota</taxon>
        <taxon>Glomeromycotina</taxon>
        <taxon>Glomeromycetes</taxon>
        <taxon>Glomerales</taxon>
        <taxon>Glomeraceae</taxon>
        <taxon>Funneliformis</taxon>
    </lineage>
</organism>
<dbReference type="PROSITE" id="PS00548">
    <property type="entry name" value="RIBOSOMAL_S3"/>
    <property type="match status" value="1"/>
</dbReference>
<keyword evidence="4 5" id="KW-0687">Ribonucleoprotein</keyword>
<dbReference type="AlphaFoldDB" id="A0A9W4X2G1"/>
<comment type="similarity">
    <text evidence="1 6">Belongs to the universal ribosomal protein uL22 family.</text>
</comment>
<keyword evidence="3 5" id="KW-0689">Ribosomal protein</keyword>
<dbReference type="PANTHER" id="PTHR13501">
    <property type="entry name" value="CHLOROPLAST 50S RIBOSOMAL PROTEIN L22-RELATED"/>
    <property type="match status" value="1"/>
</dbReference>
<dbReference type="Gene3D" id="3.30.1140.32">
    <property type="entry name" value="Ribosomal protein S3, C-terminal domain"/>
    <property type="match status" value="1"/>
</dbReference>